<evidence type="ECO:0000313" key="14">
    <source>
        <dbReference type="Proteomes" id="UP000008810"/>
    </source>
</evidence>
<dbReference type="InterPro" id="IPR044974">
    <property type="entry name" value="Disease_R_plants"/>
</dbReference>
<evidence type="ECO:0000259" key="9">
    <source>
        <dbReference type="Pfam" id="PF18052"/>
    </source>
</evidence>
<dbReference type="Gene3D" id="1.10.8.430">
    <property type="entry name" value="Helical domain of apoptotic protease-activating factors"/>
    <property type="match status" value="1"/>
</dbReference>
<feature type="domain" description="NB-ARC" evidence="8">
    <location>
        <begin position="132"/>
        <end position="304"/>
    </location>
</feature>
<keyword evidence="2" id="KW-0433">Leucine-rich repeat</keyword>
<dbReference type="Pfam" id="PF18052">
    <property type="entry name" value="Rx_N"/>
    <property type="match status" value="1"/>
</dbReference>
<sequence>MNALLLKLSDIDDLDIQVKEWRNQIRELSYEIEDCIDDFVHRVEQRDPEKRKKMKGFFQESIHKLRTLGARSEIASKILKLKARVDHASERRKRYNFDGVPSSSSMVVPIDPRLPALYAEAESLVGIDGPRDELIERLAEGEANLVRKLKVVSVVGLGGLGKTTLSRQVYDRIGRQFDCRAFVSVSQKPDMRKILRNILTSVTGIEHYPGIEACDEEQLINKLRGFLNDKRYFVVIDDIWSTVAWPTIRCALLENNLCSRILTTTRITSVARSCCSPDYSNVYEMKPLSDINAGKLFAKRIFGSEDQCPSQFKDLSNDILRKCGGLPLAVISIASLLASKPCTKEQWESYRNHIGSALEDVPSVSNMQKIISLSYNDLPHYLKTCLLYLSMFPEDFVIPRDQLVRRWIAEGFISTCGGQRLEQVGECYYNELINRSMIMPATQEWDRRAVFCRVHDVILDLIVSKSAEEKFVTAVGNNNHTLGPQDKACRLSLDCRDQDNIVVSSSMVLSKARSFSIYGSSEHTPLLSDFQALRVINIEQNRKLENHYFDDIGRLVQLKYLTLQEVNISKLPDQIGELQQLESLELRWTGIKELPKNIVRLKKLKFLYASNVRLFEGIGNMQALQEVRYVKVDSSIPTTSLDELGNLAELRYLGIDWLVSDSSSDQKSYTDSFVSCMDRLCRFKLRYLNIACDVENGISLDFLLDSWSPPPCLLENFVMRSAYYFPRIPEWASLLSNVTLLDININPVRPEVLQVLGCLPSLLSLSLYTREVAPGATLIICSSGFQCLEEFEFYSWNIAMGPLVFEVGAMPKLEKFVFRLVARCIESPCGNFYLGLQHVRSLKHLLVDIDCRGANAEEVQITEAAIKNATDLTINHVRIDFSRLWMDQMAKDDDAGGMEGSEHRGGEGPAESSTKILLQQHFKIFPV</sequence>
<dbReference type="EnsemblPlants" id="PNT73365">
    <property type="protein sequence ID" value="PNT73365"/>
    <property type="gene ID" value="BRADI_2g57534v3"/>
</dbReference>
<keyword evidence="3" id="KW-0677">Repeat</keyword>
<dbReference type="InterPro" id="IPR038005">
    <property type="entry name" value="RX-like_CC"/>
</dbReference>
<dbReference type="AlphaFoldDB" id="A0A2K2DGF9"/>
<dbReference type="InterPro" id="IPR058922">
    <property type="entry name" value="WHD_DRP"/>
</dbReference>
<proteinExistence type="inferred from homology"/>
<reference evidence="12 13" key="1">
    <citation type="journal article" date="2010" name="Nature">
        <title>Genome sequencing and analysis of the model grass Brachypodium distachyon.</title>
        <authorList>
            <consortium name="International Brachypodium Initiative"/>
        </authorList>
    </citation>
    <scope>NUCLEOTIDE SEQUENCE [LARGE SCALE GENOMIC DNA]</scope>
    <source>
        <strain evidence="12 13">Bd21</strain>
    </source>
</reference>
<dbReference type="GO" id="GO:0009626">
    <property type="term" value="P:plant-type hypersensitive response"/>
    <property type="evidence" value="ECO:0007669"/>
    <property type="project" value="UniProtKB-ARBA"/>
</dbReference>
<evidence type="ECO:0000256" key="5">
    <source>
        <dbReference type="ARBA" id="ARBA00022821"/>
    </source>
</evidence>
<dbReference type="Pfam" id="PF23559">
    <property type="entry name" value="WHD_DRP"/>
    <property type="match status" value="1"/>
</dbReference>
<reference evidence="12" key="2">
    <citation type="submission" date="2017-06" db="EMBL/GenBank/DDBJ databases">
        <title>WGS assembly of Brachypodium distachyon.</title>
        <authorList>
            <consortium name="The International Brachypodium Initiative"/>
            <person name="Lucas S."/>
            <person name="Harmon-Smith M."/>
            <person name="Lail K."/>
            <person name="Tice H."/>
            <person name="Grimwood J."/>
            <person name="Bruce D."/>
            <person name="Barry K."/>
            <person name="Shu S."/>
            <person name="Lindquist E."/>
            <person name="Wang M."/>
            <person name="Pitluck S."/>
            <person name="Vogel J.P."/>
            <person name="Garvin D.F."/>
            <person name="Mockler T.C."/>
            <person name="Schmutz J."/>
            <person name="Rokhsar D."/>
            <person name="Bevan M.W."/>
        </authorList>
    </citation>
    <scope>NUCLEOTIDE SEQUENCE</scope>
    <source>
        <strain evidence="12">Bd21</strain>
    </source>
</reference>
<dbReference type="InterPro" id="IPR002182">
    <property type="entry name" value="NB-ARC"/>
</dbReference>
<dbReference type="PANTHER" id="PTHR23155:SF1011">
    <property type="entry name" value="OS11G0258500 PROTEIN"/>
    <property type="match status" value="1"/>
</dbReference>
<dbReference type="Gene3D" id="3.80.10.10">
    <property type="entry name" value="Ribonuclease Inhibitor"/>
    <property type="match status" value="1"/>
</dbReference>
<gene>
    <name evidence="12" type="ORF">BRADI_2g57534v3</name>
</gene>
<evidence type="ECO:0000256" key="6">
    <source>
        <dbReference type="ARBA" id="ARBA00023054"/>
    </source>
</evidence>
<dbReference type="InterPro" id="IPR032675">
    <property type="entry name" value="LRR_dom_sf"/>
</dbReference>
<dbReference type="OrthoDB" id="683534at2759"/>
<dbReference type="Gene3D" id="1.20.5.4130">
    <property type="match status" value="1"/>
</dbReference>
<dbReference type="Pfam" id="PF23598">
    <property type="entry name" value="LRR_14"/>
    <property type="match status" value="1"/>
</dbReference>
<dbReference type="InterPro" id="IPR027417">
    <property type="entry name" value="P-loop_NTPase"/>
</dbReference>
<evidence type="ECO:0000259" key="11">
    <source>
        <dbReference type="Pfam" id="PF23598"/>
    </source>
</evidence>
<dbReference type="GO" id="GO:0002758">
    <property type="term" value="P:innate immune response-activating signaling pathway"/>
    <property type="evidence" value="ECO:0007669"/>
    <property type="project" value="UniProtKB-ARBA"/>
</dbReference>
<dbReference type="ExpressionAtlas" id="A0A2K2DGF9">
    <property type="expression patterns" value="baseline and differential"/>
</dbReference>
<dbReference type="InterPro" id="IPR041118">
    <property type="entry name" value="Rx_N"/>
</dbReference>
<keyword evidence="14" id="KW-1185">Reference proteome</keyword>
<dbReference type="InterPro" id="IPR042197">
    <property type="entry name" value="Apaf_helical"/>
</dbReference>
<dbReference type="PANTHER" id="PTHR23155">
    <property type="entry name" value="DISEASE RESISTANCE PROTEIN RP"/>
    <property type="match status" value="1"/>
</dbReference>
<protein>
    <recommendedName>
        <fullName evidence="15">NB-ARC domain-containing protein</fullName>
    </recommendedName>
</protein>
<name>A0A2K2DGF9_BRADI</name>
<dbReference type="EMBL" id="CM000881">
    <property type="protein sequence ID" value="PNT73366.1"/>
    <property type="molecule type" value="Genomic_DNA"/>
</dbReference>
<feature type="domain" description="Disease resistance N-terminal" evidence="9">
    <location>
        <begin position="1"/>
        <end position="53"/>
    </location>
</feature>
<feature type="coiled-coil region" evidence="7">
    <location>
        <begin position="11"/>
        <end position="38"/>
    </location>
</feature>
<dbReference type="InterPro" id="IPR036388">
    <property type="entry name" value="WH-like_DNA-bd_sf"/>
</dbReference>
<evidence type="ECO:0000259" key="8">
    <source>
        <dbReference type="Pfam" id="PF00931"/>
    </source>
</evidence>
<dbReference type="GO" id="GO:0042742">
    <property type="term" value="P:defense response to bacterium"/>
    <property type="evidence" value="ECO:0007669"/>
    <property type="project" value="UniProtKB-ARBA"/>
</dbReference>
<evidence type="ECO:0000256" key="3">
    <source>
        <dbReference type="ARBA" id="ARBA00022737"/>
    </source>
</evidence>
<keyword evidence="5" id="KW-0611">Plant defense</keyword>
<evidence type="ECO:0000313" key="13">
    <source>
        <dbReference type="EnsemblPlants" id="PNT73365"/>
    </source>
</evidence>
<dbReference type="Gramene" id="PNT73366">
    <property type="protein sequence ID" value="PNT73366"/>
    <property type="gene ID" value="BRADI_2g57534v3"/>
</dbReference>
<accession>A0A2K2DGF9</accession>
<organism evidence="12">
    <name type="scientific">Brachypodium distachyon</name>
    <name type="common">Purple false brome</name>
    <name type="synonym">Trachynia distachya</name>
    <dbReference type="NCBI Taxonomy" id="15368"/>
    <lineage>
        <taxon>Eukaryota</taxon>
        <taxon>Viridiplantae</taxon>
        <taxon>Streptophyta</taxon>
        <taxon>Embryophyta</taxon>
        <taxon>Tracheophyta</taxon>
        <taxon>Spermatophyta</taxon>
        <taxon>Magnoliopsida</taxon>
        <taxon>Liliopsida</taxon>
        <taxon>Poales</taxon>
        <taxon>Poaceae</taxon>
        <taxon>BOP clade</taxon>
        <taxon>Pooideae</taxon>
        <taxon>Stipodae</taxon>
        <taxon>Brachypodieae</taxon>
        <taxon>Brachypodium</taxon>
    </lineage>
</organism>
<evidence type="ECO:0000259" key="10">
    <source>
        <dbReference type="Pfam" id="PF23559"/>
    </source>
</evidence>
<dbReference type="InterPro" id="IPR055414">
    <property type="entry name" value="LRR_R13L4/SHOC2-like"/>
</dbReference>
<dbReference type="Pfam" id="PF00931">
    <property type="entry name" value="NB-ARC"/>
    <property type="match status" value="1"/>
</dbReference>
<dbReference type="FunFam" id="3.40.50.300:FF:001091">
    <property type="entry name" value="Probable disease resistance protein At1g61300"/>
    <property type="match status" value="1"/>
</dbReference>
<dbReference type="SUPFAM" id="SSF52540">
    <property type="entry name" value="P-loop containing nucleoside triphosphate hydrolases"/>
    <property type="match status" value="1"/>
</dbReference>
<evidence type="ECO:0000256" key="1">
    <source>
        <dbReference type="ARBA" id="ARBA00008894"/>
    </source>
</evidence>
<dbReference type="EnsemblPlants" id="PNT73369">
    <property type="protein sequence ID" value="PNT73369"/>
    <property type="gene ID" value="BRADI_2g57534v3"/>
</dbReference>
<dbReference type="Proteomes" id="UP000008810">
    <property type="component" value="Chromosome 2"/>
</dbReference>
<dbReference type="Gene3D" id="3.40.50.300">
    <property type="entry name" value="P-loop containing nucleotide triphosphate hydrolases"/>
    <property type="match status" value="1"/>
</dbReference>
<feature type="domain" description="Disease resistance protein winged helix" evidence="10">
    <location>
        <begin position="391"/>
        <end position="462"/>
    </location>
</feature>
<evidence type="ECO:0008006" key="15">
    <source>
        <dbReference type="Google" id="ProtNLM"/>
    </source>
</evidence>
<keyword evidence="4" id="KW-0547">Nucleotide-binding</keyword>
<reference evidence="13" key="3">
    <citation type="submission" date="2018-08" db="UniProtKB">
        <authorList>
            <consortium name="EnsemblPlants"/>
        </authorList>
    </citation>
    <scope>IDENTIFICATION</scope>
    <source>
        <strain evidence="13">cv. Bd21</strain>
    </source>
</reference>
<comment type="similarity">
    <text evidence="1">Belongs to the disease resistance NB-LRR family.</text>
</comment>
<dbReference type="CDD" id="cd14798">
    <property type="entry name" value="RX-CC_like"/>
    <property type="match status" value="1"/>
</dbReference>
<evidence type="ECO:0000313" key="12">
    <source>
        <dbReference type="EMBL" id="PNT73365.1"/>
    </source>
</evidence>
<dbReference type="EMBL" id="CM000881">
    <property type="protein sequence ID" value="PNT73369.1"/>
    <property type="molecule type" value="Genomic_DNA"/>
</dbReference>
<keyword evidence="6 7" id="KW-0175">Coiled coil</keyword>
<dbReference type="EMBL" id="CM000881">
    <property type="protein sequence ID" value="PNT73365.1"/>
    <property type="molecule type" value="Genomic_DNA"/>
</dbReference>
<dbReference type="SUPFAM" id="SSF52058">
    <property type="entry name" value="L domain-like"/>
    <property type="match status" value="1"/>
</dbReference>
<dbReference type="FunFam" id="1.10.10.10:FF:000322">
    <property type="entry name" value="Probable disease resistance protein At1g63360"/>
    <property type="match status" value="1"/>
</dbReference>
<evidence type="ECO:0000256" key="4">
    <source>
        <dbReference type="ARBA" id="ARBA00022741"/>
    </source>
</evidence>
<evidence type="ECO:0000256" key="2">
    <source>
        <dbReference type="ARBA" id="ARBA00022614"/>
    </source>
</evidence>
<dbReference type="Gramene" id="PNT73369">
    <property type="protein sequence ID" value="PNT73369"/>
    <property type="gene ID" value="BRADI_2g57534v3"/>
</dbReference>
<feature type="domain" description="Disease resistance R13L4/SHOC-2-like LRR" evidence="11">
    <location>
        <begin position="511"/>
        <end position="877"/>
    </location>
</feature>
<dbReference type="PRINTS" id="PR00364">
    <property type="entry name" value="DISEASERSIST"/>
</dbReference>
<dbReference type="Gene3D" id="1.10.10.10">
    <property type="entry name" value="Winged helix-like DNA-binding domain superfamily/Winged helix DNA-binding domain"/>
    <property type="match status" value="1"/>
</dbReference>
<dbReference type="GO" id="GO:0043531">
    <property type="term" value="F:ADP binding"/>
    <property type="evidence" value="ECO:0007669"/>
    <property type="project" value="InterPro"/>
</dbReference>
<dbReference type="EnsemblPlants" id="PNT73366">
    <property type="protein sequence ID" value="PNT73366"/>
    <property type="gene ID" value="BRADI_2g57534v3"/>
</dbReference>
<evidence type="ECO:0000256" key="7">
    <source>
        <dbReference type="SAM" id="Coils"/>
    </source>
</evidence>
<dbReference type="Gramene" id="PNT73365">
    <property type="protein sequence ID" value="PNT73365"/>
    <property type="gene ID" value="BRADI_2g57534v3"/>
</dbReference>